<evidence type="ECO:0000256" key="1">
    <source>
        <dbReference type="ARBA" id="ARBA00022801"/>
    </source>
</evidence>
<dbReference type="InterPro" id="IPR009164">
    <property type="entry name" value="FBPtase_class3"/>
</dbReference>
<protein>
    <recommendedName>
        <fullName evidence="4">Fructose-1,6-bisphosphatase class 3</fullName>
        <shortName evidence="4">FBPase class 3</shortName>
        <ecNumber evidence="4">3.1.3.11</ecNumber>
    </recommendedName>
    <alternativeName>
        <fullName evidence="4">D-fructose-1,6-bisphosphate 1-phosphohydrolase class 3</fullName>
    </alternativeName>
</protein>
<evidence type="ECO:0000256" key="2">
    <source>
        <dbReference type="ARBA" id="ARBA00023211"/>
    </source>
</evidence>
<reference evidence="6" key="1">
    <citation type="journal article" date="2019" name="Int. J. Syst. Evol. Microbiol.">
        <title>The Global Catalogue of Microorganisms (GCM) 10K type strain sequencing project: providing services to taxonomists for standard genome sequencing and annotation.</title>
        <authorList>
            <consortium name="The Broad Institute Genomics Platform"/>
            <consortium name="The Broad Institute Genome Sequencing Center for Infectious Disease"/>
            <person name="Wu L."/>
            <person name="Ma J."/>
        </authorList>
    </citation>
    <scope>NUCLEOTIDE SEQUENCE [LARGE SCALE GENOMIC DNA]</scope>
    <source>
        <strain evidence="6">CCM 8903</strain>
    </source>
</reference>
<dbReference type="Proteomes" id="UP001597252">
    <property type="component" value="Unassembled WGS sequence"/>
</dbReference>
<comment type="caution">
    <text evidence="5">The sequence shown here is derived from an EMBL/GenBank/DDBJ whole genome shotgun (WGS) entry which is preliminary data.</text>
</comment>
<organism evidence="5 6">
    <name type="scientific">Lacticaseibacillus baoqingensis</name>
    <dbReference type="NCBI Taxonomy" id="2486013"/>
    <lineage>
        <taxon>Bacteria</taxon>
        <taxon>Bacillati</taxon>
        <taxon>Bacillota</taxon>
        <taxon>Bacilli</taxon>
        <taxon>Lactobacillales</taxon>
        <taxon>Lactobacillaceae</taxon>
        <taxon>Lacticaseibacillus</taxon>
    </lineage>
</organism>
<comment type="similarity">
    <text evidence="4">Belongs to the FBPase class 3 family.</text>
</comment>
<evidence type="ECO:0000313" key="6">
    <source>
        <dbReference type="Proteomes" id="UP001597252"/>
    </source>
</evidence>
<comment type="catalytic activity">
    <reaction evidence="4">
        <text>beta-D-fructose 1,6-bisphosphate + H2O = beta-D-fructose 6-phosphate + phosphate</text>
        <dbReference type="Rhea" id="RHEA:11064"/>
        <dbReference type="ChEBI" id="CHEBI:15377"/>
        <dbReference type="ChEBI" id="CHEBI:32966"/>
        <dbReference type="ChEBI" id="CHEBI:43474"/>
        <dbReference type="ChEBI" id="CHEBI:57634"/>
        <dbReference type="EC" id="3.1.3.11"/>
    </reaction>
</comment>
<keyword evidence="6" id="KW-1185">Reference proteome</keyword>
<dbReference type="Pfam" id="PF06874">
    <property type="entry name" value="FBPase_2"/>
    <property type="match status" value="1"/>
</dbReference>
<evidence type="ECO:0000313" key="5">
    <source>
        <dbReference type="EMBL" id="MFD1483825.1"/>
    </source>
</evidence>
<sequence>MTDPTAPYQTIPEITTELINLTAIMHLPKPTEAFMSDIHGEYNAFQHVLRNGSGNVLAKIRECFHGEMTETTLKEVAFLVYYPKERLQARHKQLHGDELNQWYLTTVQRLVRLLAYTATKYTRSKVRKAMAPAFVYITEELLYNSADDADKLDYYWAIINNLIALGQVDDWIIATATTIQHLTVDHIHIVGDIYDRGPAPDQVMEALIKRQHVDIQWGNHDILWLGGAAGSPLCIANLVRICARYNNLGILEDRYGINLRHLARLAEHYYQDNPAFRPKGADAISADERLEITKIHQAIAIIQFKLEGPVIKRRPEFEMQHRLMLDKLSNDRSSIFCHGHRYPIENGCFQTVDASDPYALLPEEAQVIEQLVKAFTHSEKLHRHMDFLVANGGMYLRYNHNLLIHGCVPVDANGEFIGLTINGTTYAGRQLFEMLEANLRLAYVNPKEQADLATDLLWYLWTGPHSPLFGKHDMTTFERYFIAAPETHEEHPNAYYHLRHEEGFVRKLLTAFALDPDLGHVINGHTPVKKGKSPIMANKKMLVIDGGFSRPYQKTTGIGGYTLLDNSYGMQLVTHQPFVSKQEALAHLTDIISTKRVVETEAKRRTVAETDIGVQLNAQIKTLKARLADLQGMV</sequence>
<evidence type="ECO:0000256" key="4">
    <source>
        <dbReference type="HAMAP-Rule" id="MF_01854"/>
    </source>
</evidence>
<comment type="cofactor">
    <cofactor evidence="4">
        <name>Mn(2+)</name>
        <dbReference type="ChEBI" id="CHEBI:29035"/>
    </cofactor>
</comment>
<keyword evidence="1 4" id="KW-0378">Hydrolase</keyword>
<accession>A0ABW4E5U7</accession>
<dbReference type="RefSeq" id="WP_125748709.1">
    <property type="nucleotide sequence ID" value="NZ_JBHTON010000003.1"/>
</dbReference>
<keyword evidence="2 4" id="KW-0464">Manganese</keyword>
<comment type="pathway">
    <text evidence="4">Carbohydrate biosynthesis; gluconeogenesis.</text>
</comment>
<dbReference type="InterPro" id="IPR029052">
    <property type="entry name" value="Metallo-depent_PP-like"/>
</dbReference>
<dbReference type="EC" id="3.1.3.11" evidence="4"/>
<dbReference type="EMBL" id="JBHTON010000003">
    <property type="protein sequence ID" value="MFD1483825.1"/>
    <property type="molecule type" value="Genomic_DNA"/>
</dbReference>
<evidence type="ECO:0000256" key="3">
    <source>
        <dbReference type="ARBA" id="ARBA00023277"/>
    </source>
</evidence>
<dbReference type="PIRSF" id="PIRSF000906">
    <property type="entry name" value="FBPtase_Bacill"/>
    <property type="match status" value="1"/>
</dbReference>
<dbReference type="Gene3D" id="3.60.21.10">
    <property type="match status" value="1"/>
</dbReference>
<gene>
    <name evidence="4" type="primary">fbp</name>
    <name evidence="5" type="ORF">ACFQ5J_01000</name>
</gene>
<dbReference type="HAMAP" id="MF_01854">
    <property type="entry name" value="FBPase_class3"/>
    <property type="match status" value="1"/>
</dbReference>
<name>A0ABW4E5U7_9LACO</name>
<keyword evidence="3 4" id="KW-0119">Carbohydrate metabolism</keyword>
<proteinExistence type="inferred from homology"/>
<dbReference type="SUPFAM" id="SSF56300">
    <property type="entry name" value="Metallo-dependent phosphatases"/>
    <property type="match status" value="1"/>
</dbReference>